<dbReference type="EC" id="3.1.-.-" evidence="8"/>
<comment type="similarity">
    <text evidence="8">Belongs to the DNA mismatch repair MutS family. MutS2 subfamily.</text>
</comment>
<dbReference type="Pfam" id="PF01713">
    <property type="entry name" value="Smr"/>
    <property type="match status" value="1"/>
</dbReference>
<dbReference type="GO" id="GO:0006298">
    <property type="term" value="P:mismatch repair"/>
    <property type="evidence" value="ECO:0007669"/>
    <property type="project" value="InterPro"/>
</dbReference>
<accession>A0A7C8LIV1</accession>
<dbReference type="EC" id="3.6.4.-" evidence="8"/>
<dbReference type="GO" id="GO:0043023">
    <property type="term" value="F:ribosomal large subunit binding"/>
    <property type="evidence" value="ECO:0007669"/>
    <property type="project" value="UniProtKB-UniRule"/>
</dbReference>
<evidence type="ECO:0000256" key="4">
    <source>
        <dbReference type="ARBA" id="ARBA00022801"/>
    </source>
</evidence>
<dbReference type="PROSITE" id="PS50828">
    <property type="entry name" value="SMR"/>
    <property type="match status" value="1"/>
</dbReference>
<dbReference type="EMBL" id="WSLF01000009">
    <property type="protein sequence ID" value="KAE9633208.1"/>
    <property type="molecule type" value="Genomic_DNA"/>
</dbReference>
<dbReference type="InterPro" id="IPR046893">
    <property type="entry name" value="MSSS"/>
</dbReference>
<dbReference type="Proteomes" id="UP000483018">
    <property type="component" value="Unassembled WGS sequence"/>
</dbReference>
<keyword evidence="12" id="KW-1185">Reference proteome</keyword>
<comment type="caution">
    <text evidence="11">The sequence shown here is derived from an EMBL/GenBank/DDBJ whole genome shotgun (WGS) entry which is preliminary data.</text>
</comment>
<dbReference type="FunFam" id="3.40.50.300:FF:000830">
    <property type="entry name" value="Endonuclease MutS2"/>
    <property type="match status" value="1"/>
</dbReference>
<comment type="subunit">
    <text evidence="8">Homodimer. Binds to stalled ribosomes, contacting rRNA.</text>
</comment>
<keyword evidence="6 8" id="KW-0694">RNA-binding</keyword>
<keyword evidence="7 8" id="KW-0238">DNA-binding</keyword>
<dbReference type="InterPro" id="IPR002625">
    <property type="entry name" value="Smr_dom"/>
</dbReference>
<dbReference type="InterPro" id="IPR045076">
    <property type="entry name" value="MutS"/>
</dbReference>
<dbReference type="GO" id="GO:0016887">
    <property type="term" value="F:ATP hydrolysis activity"/>
    <property type="evidence" value="ECO:0007669"/>
    <property type="project" value="InterPro"/>
</dbReference>
<organism evidence="11 12">
    <name type="scientific">Defluviitalea raffinosedens</name>
    <dbReference type="NCBI Taxonomy" id="1450156"/>
    <lineage>
        <taxon>Bacteria</taxon>
        <taxon>Bacillati</taxon>
        <taxon>Bacillota</taxon>
        <taxon>Clostridia</taxon>
        <taxon>Lachnospirales</taxon>
        <taxon>Defluviitaleaceae</taxon>
        <taxon>Defluviitalea</taxon>
    </lineage>
</organism>
<keyword evidence="5 8" id="KW-0067">ATP-binding</keyword>
<evidence type="ECO:0000256" key="8">
    <source>
        <dbReference type="HAMAP-Rule" id="MF_00092"/>
    </source>
</evidence>
<dbReference type="PANTHER" id="PTHR48466">
    <property type="entry name" value="OS10G0509000 PROTEIN-RELATED"/>
    <property type="match status" value="1"/>
</dbReference>
<dbReference type="SMART" id="SM00534">
    <property type="entry name" value="MUTSac"/>
    <property type="match status" value="1"/>
</dbReference>
<dbReference type="InterPro" id="IPR000432">
    <property type="entry name" value="DNA_mismatch_repair_MutS_C"/>
</dbReference>
<feature type="coiled-coil region" evidence="9">
    <location>
        <begin position="532"/>
        <end position="626"/>
    </location>
</feature>
<evidence type="ECO:0000256" key="9">
    <source>
        <dbReference type="SAM" id="Coils"/>
    </source>
</evidence>
<protein>
    <recommendedName>
        <fullName evidence="8">Endonuclease MutS2</fullName>
        <ecNumber evidence="8">3.1.-.-</ecNumber>
    </recommendedName>
    <alternativeName>
        <fullName evidence="8">Ribosome-associated protein quality control-upstream factor</fullName>
        <shortName evidence="8">RQC-upstream factor</shortName>
        <shortName evidence="8">RqcU</shortName>
        <ecNumber evidence="8">3.6.4.-</ecNumber>
    </alternativeName>
</protein>
<reference evidence="11 12" key="1">
    <citation type="submission" date="2019-12" db="EMBL/GenBank/DDBJ databases">
        <title>Defluviitalea raffinosedens, isolated from a biogas fermenter, genome sequencing and characterization.</title>
        <authorList>
            <person name="Rettenmaier R."/>
            <person name="Schneider M."/>
            <person name="Neuhaus K."/>
            <person name="Liebl W."/>
            <person name="Zverlov V."/>
        </authorList>
    </citation>
    <scope>NUCLEOTIDE SEQUENCE [LARGE SCALE GENOMIC DNA]</scope>
    <source>
        <strain evidence="11 12">249c-K6</strain>
    </source>
</reference>
<dbReference type="Gene3D" id="3.40.50.300">
    <property type="entry name" value="P-loop containing nucleotide triphosphate hydrolases"/>
    <property type="match status" value="1"/>
</dbReference>
<evidence type="ECO:0000313" key="12">
    <source>
        <dbReference type="Proteomes" id="UP000483018"/>
    </source>
</evidence>
<dbReference type="PROSITE" id="PS00486">
    <property type="entry name" value="DNA_MISMATCH_REPAIR_2"/>
    <property type="match status" value="1"/>
</dbReference>
<dbReference type="SUPFAM" id="SSF52540">
    <property type="entry name" value="P-loop containing nucleoside triphosphate hydrolases"/>
    <property type="match status" value="1"/>
</dbReference>
<feature type="domain" description="Smr" evidence="10">
    <location>
        <begin position="719"/>
        <end position="794"/>
    </location>
</feature>
<gene>
    <name evidence="8" type="primary">mutS2</name>
    <name evidence="8" type="synonym">rqcU</name>
    <name evidence="11" type="ORF">GND95_10080</name>
</gene>
<dbReference type="AlphaFoldDB" id="A0A7C8LIV1"/>
<dbReference type="OrthoDB" id="9808166at2"/>
<dbReference type="InterPro" id="IPR036187">
    <property type="entry name" value="DNA_mismatch_repair_MutS_sf"/>
</dbReference>
<dbReference type="InterPro" id="IPR005747">
    <property type="entry name" value="MutS2"/>
</dbReference>
<comment type="function">
    <text evidence="8">Acts as a ribosome collision sensor, splitting the ribosome into its 2 subunits. Detects stalled/collided 70S ribosomes which it binds and splits by an ATP-hydrolysis driven conformational change. Acts upstream of the ribosome quality control system (RQC), a ribosome-associated complex that mediates the extraction of incompletely synthesized nascent chains from stalled ribosomes and their subsequent degradation. Probably generates substrates for RQC.</text>
</comment>
<dbReference type="GO" id="GO:0004519">
    <property type="term" value="F:endonuclease activity"/>
    <property type="evidence" value="ECO:0007669"/>
    <property type="project" value="UniProtKB-UniRule"/>
</dbReference>
<dbReference type="GO" id="GO:0045910">
    <property type="term" value="P:negative regulation of DNA recombination"/>
    <property type="evidence" value="ECO:0007669"/>
    <property type="project" value="InterPro"/>
</dbReference>
<evidence type="ECO:0000256" key="6">
    <source>
        <dbReference type="ARBA" id="ARBA00022884"/>
    </source>
</evidence>
<evidence type="ECO:0000256" key="5">
    <source>
        <dbReference type="ARBA" id="ARBA00022840"/>
    </source>
</evidence>
<dbReference type="GO" id="GO:0005524">
    <property type="term" value="F:ATP binding"/>
    <property type="evidence" value="ECO:0007669"/>
    <property type="project" value="UniProtKB-UniRule"/>
</dbReference>
<sequence length="794" mass="89698">MEERTLKTLEYHKIIHKLANYAVSPMAKEIAEYLKPSSDYNEIIRMQKETSDAVSMTIRKGSIPLGGFRDTRSALRRVKIGGVLSATELIHIADLLRVCKKVKNYSKDERKQEVYETLDSLFESIITLPAVENEITRCIISEEEISDEASTTLYNLRREMKLTNERIKEQLQRIIHSSSNQAMLQESVITMRGDRYCVPVKQEYRNSFPGIIHDQSSTGATLFIEPMAVVQLNNQLRELQVKEKLEIERILAWLTSMVEENLEIIQTNMEILTQLDFIFSKAQLALEMRAVEPKFNQEGRINIKKGRHPLLDPKKVVPIDIYLGDQFTTLLITGPNTGGKTVSLKTLGLFTLMGQAGLHIPAFDNSELSVFDQVFADIGDEQSIEQSLSTFSSHMTNIVHILEKVTPNSLVLFDELGAGTDPTEGAALAMAILDYLLKMGVRTAATTHYSELKIYALSTEGIENASSEFDIETLRPTYKLLIGIPGKSNAFSISKRLGLPDFIIDHAEQLIAKEDKKFEDLIMDLEISKKSALYEQDRAAQYRREAEELKKQLEKQKEKLEAQKEKILLEAKQEARRILQQSKDEADKILKELQKSAREAQIVINQKEMEEARGQLRGRLQDIEDDLAKAALPKKTLKKLPKNLKKGDKVFISSLNQSGMVVDPPDQNGDVMVQAGIMKIKVHLSNLALDESEEKQDKKTKKISSTGKPVKALHIKPEIDLRGQMVDEALSNIDKYLDDAYLANLPQVTIIHGKGTGALRQAIHQHLKRHPHVKSYRLGKYGEGETGVTIVEFK</sequence>
<dbReference type="NCBIfam" id="TIGR01069">
    <property type="entry name" value="mutS2"/>
    <property type="match status" value="1"/>
</dbReference>
<dbReference type="GO" id="GO:0019843">
    <property type="term" value="F:rRNA binding"/>
    <property type="evidence" value="ECO:0007669"/>
    <property type="project" value="UniProtKB-UniRule"/>
</dbReference>
<dbReference type="InterPro" id="IPR027417">
    <property type="entry name" value="P-loop_NTPase"/>
</dbReference>
<dbReference type="CDD" id="cd03280">
    <property type="entry name" value="ABC_MutS2"/>
    <property type="match status" value="1"/>
</dbReference>
<dbReference type="InterPro" id="IPR036063">
    <property type="entry name" value="Smr_dom_sf"/>
</dbReference>
<evidence type="ECO:0000256" key="1">
    <source>
        <dbReference type="ARBA" id="ARBA00022722"/>
    </source>
</evidence>
<evidence type="ECO:0000256" key="2">
    <source>
        <dbReference type="ARBA" id="ARBA00022730"/>
    </source>
</evidence>
<dbReference type="SMART" id="SM00463">
    <property type="entry name" value="SMR"/>
    <property type="match status" value="1"/>
</dbReference>
<evidence type="ECO:0000256" key="7">
    <source>
        <dbReference type="ARBA" id="ARBA00023125"/>
    </source>
</evidence>
<dbReference type="GO" id="GO:0072344">
    <property type="term" value="P:rescue of stalled ribosome"/>
    <property type="evidence" value="ECO:0007669"/>
    <property type="project" value="UniProtKB-UniRule"/>
</dbReference>
<dbReference type="RefSeq" id="WP_158740961.1">
    <property type="nucleotide sequence ID" value="NZ_WSLF01000009.1"/>
</dbReference>
<evidence type="ECO:0000313" key="11">
    <source>
        <dbReference type="EMBL" id="KAE9633208.1"/>
    </source>
</evidence>
<dbReference type="PANTHER" id="PTHR48466:SF2">
    <property type="entry name" value="OS10G0509000 PROTEIN"/>
    <property type="match status" value="1"/>
</dbReference>
<evidence type="ECO:0000259" key="10">
    <source>
        <dbReference type="PROSITE" id="PS50828"/>
    </source>
</evidence>
<evidence type="ECO:0000256" key="3">
    <source>
        <dbReference type="ARBA" id="ARBA00022741"/>
    </source>
</evidence>
<dbReference type="Gene3D" id="3.30.1370.110">
    <property type="match status" value="1"/>
</dbReference>
<name>A0A7C8LIV1_9FIRM</name>
<dbReference type="PIRSF" id="PIRSF005814">
    <property type="entry name" value="MutS_YshD"/>
    <property type="match status" value="1"/>
</dbReference>
<keyword evidence="4 8" id="KW-0378">Hydrolase</keyword>
<dbReference type="SUPFAM" id="SSF160443">
    <property type="entry name" value="SMR domain-like"/>
    <property type="match status" value="1"/>
</dbReference>
<dbReference type="SMART" id="SM00533">
    <property type="entry name" value="MUTSd"/>
    <property type="match status" value="1"/>
</dbReference>
<dbReference type="Pfam" id="PF00488">
    <property type="entry name" value="MutS_V"/>
    <property type="match status" value="1"/>
</dbReference>
<comment type="function">
    <text evidence="8">Endonuclease that is involved in the suppression of homologous recombination and thus may have a key role in the control of bacterial genetic diversity.</text>
</comment>
<dbReference type="Pfam" id="PF20297">
    <property type="entry name" value="MSSS"/>
    <property type="match status" value="1"/>
</dbReference>
<keyword evidence="1 8" id="KW-0540">Nuclease</keyword>
<keyword evidence="9" id="KW-0175">Coiled coil</keyword>
<keyword evidence="3 8" id="KW-0547">Nucleotide-binding</keyword>
<dbReference type="HAMAP" id="MF_00092">
    <property type="entry name" value="MutS2"/>
    <property type="match status" value="1"/>
</dbReference>
<dbReference type="InterPro" id="IPR007696">
    <property type="entry name" value="DNA_mismatch_repair_MutS_core"/>
</dbReference>
<proteinExistence type="inferred from homology"/>
<keyword evidence="8 11" id="KW-0255">Endonuclease</keyword>
<dbReference type="SUPFAM" id="SSF48334">
    <property type="entry name" value="DNA repair protein MutS, domain III"/>
    <property type="match status" value="1"/>
</dbReference>
<dbReference type="GO" id="GO:0140664">
    <property type="term" value="F:ATP-dependent DNA damage sensor activity"/>
    <property type="evidence" value="ECO:0007669"/>
    <property type="project" value="InterPro"/>
</dbReference>
<dbReference type="GO" id="GO:0030983">
    <property type="term" value="F:mismatched DNA binding"/>
    <property type="evidence" value="ECO:0007669"/>
    <property type="project" value="InterPro"/>
</dbReference>
<keyword evidence="2 8" id="KW-0699">rRNA-binding</keyword>
<feature type="binding site" evidence="8">
    <location>
        <begin position="334"/>
        <end position="341"/>
    </location>
    <ligand>
        <name>ATP</name>
        <dbReference type="ChEBI" id="CHEBI:30616"/>
    </ligand>
</feature>